<sequence>MSKRIRKIRDTYFTEDQLSQTENKKRLRYSYLTAAILRDSSDHDDYSDLITDDLSDEELRLRVIAALESDNTRAIFNAVETDHMLDAPKKVLPELIVAYEKCRNTEQWEIIEEAEADLLTTLELIRMEIIEAVGSAKNSPEIVHSLLVDALHEDNDALHFAVFESLQKLGLGAAPFVPIIEKYLLEIDNRKLPMVSVPHLRNAATEALDLIR</sequence>
<name>A0A517WL14_9PLAN</name>
<reference evidence="1 2" key="1">
    <citation type="submission" date="2019-02" db="EMBL/GenBank/DDBJ databases">
        <title>Deep-cultivation of Planctomycetes and their phenomic and genomic characterization uncovers novel biology.</title>
        <authorList>
            <person name="Wiegand S."/>
            <person name="Jogler M."/>
            <person name="Boedeker C."/>
            <person name="Pinto D."/>
            <person name="Vollmers J."/>
            <person name="Rivas-Marin E."/>
            <person name="Kohn T."/>
            <person name="Peeters S.H."/>
            <person name="Heuer A."/>
            <person name="Rast P."/>
            <person name="Oberbeckmann S."/>
            <person name="Bunk B."/>
            <person name="Jeske O."/>
            <person name="Meyerdierks A."/>
            <person name="Storesund J.E."/>
            <person name="Kallscheuer N."/>
            <person name="Luecker S."/>
            <person name="Lage O.M."/>
            <person name="Pohl T."/>
            <person name="Merkel B.J."/>
            <person name="Hornburger P."/>
            <person name="Mueller R.-W."/>
            <person name="Bruemmer F."/>
            <person name="Labrenz M."/>
            <person name="Spormann A.M."/>
            <person name="Op den Camp H."/>
            <person name="Overmann J."/>
            <person name="Amann R."/>
            <person name="Jetten M.S.M."/>
            <person name="Mascher T."/>
            <person name="Medema M.H."/>
            <person name="Devos D.P."/>
            <person name="Kaster A.-K."/>
            <person name="Ovreas L."/>
            <person name="Rohde M."/>
            <person name="Galperin M.Y."/>
            <person name="Jogler C."/>
        </authorList>
    </citation>
    <scope>NUCLEOTIDE SEQUENCE [LARGE SCALE GENOMIC DNA]</scope>
    <source>
        <strain evidence="1 2">V6</strain>
    </source>
</reference>
<organism evidence="1 2">
    <name type="scientific">Gimesia chilikensis</name>
    <dbReference type="NCBI Taxonomy" id="2605989"/>
    <lineage>
        <taxon>Bacteria</taxon>
        <taxon>Pseudomonadati</taxon>
        <taxon>Planctomycetota</taxon>
        <taxon>Planctomycetia</taxon>
        <taxon>Planctomycetales</taxon>
        <taxon>Planctomycetaceae</taxon>
        <taxon>Gimesia</taxon>
    </lineage>
</organism>
<dbReference type="AlphaFoldDB" id="A0A517WL14"/>
<protein>
    <recommendedName>
        <fullName evidence="3">HEAT repeat domain-containing protein</fullName>
    </recommendedName>
</protein>
<proteinExistence type="predicted"/>
<gene>
    <name evidence="1" type="ORF">V6x_56930</name>
</gene>
<dbReference type="EMBL" id="CP036347">
    <property type="protein sequence ID" value="QDU05949.1"/>
    <property type="molecule type" value="Genomic_DNA"/>
</dbReference>
<accession>A0A517WL14</accession>
<dbReference type="RefSeq" id="WP_145044591.1">
    <property type="nucleotide sequence ID" value="NZ_CP036347.1"/>
</dbReference>
<evidence type="ECO:0000313" key="1">
    <source>
        <dbReference type="EMBL" id="QDU05949.1"/>
    </source>
</evidence>
<evidence type="ECO:0000313" key="2">
    <source>
        <dbReference type="Proteomes" id="UP000320722"/>
    </source>
</evidence>
<evidence type="ECO:0008006" key="3">
    <source>
        <dbReference type="Google" id="ProtNLM"/>
    </source>
</evidence>
<dbReference type="Proteomes" id="UP000320722">
    <property type="component" value="Chromosome"/>
</dbReference>